<gene>
    <name evidence="2" type="ORF">BOTBODRAFT_492947</name>
</gene>
<evidence type="ECO:0000313" key="3">
    <source>
        <dbReference type="Proteomes" id="UP000027195"/>
    </source>
</evidence>
<keyword evidence="3" id="KW-1185">Reference proteome</keyword>
<dbReference type="HOGENOM" id="CLU_2305616_0_0_1"/>
<feature type="region of interest" description="Disordered" evidence="1">
    <location>
        <begin position="1"/>
        <end position="57"/>
    </location>
</feature>
<organism evidence="2 3">
    <name type="scientific">Botryobasidium botryosum (strain FD-172 SS1)</name>
    <dbReference type="NCBI Taxonomy" id="930990"/>
    <lineage>
        <taxon>Eukaryota</taxon>
        <taxon>Fungi</taxon>
        <taxon>Dikarya</taxon>
        <taxon>Basidiomycota</taxon>
        <taxon>Agaricomycotina</taxon>
        <taxon>Agaricomycetes</taxon>
        <taxon>Cantharellales</taxon>
        <taxon>Botryobasidiaceae</taxon>
        <taxon>Botryobasidium</taxon>
    </lineage>
</organism>
<dbReference type="EMBL" id="KL198067">
    <property type="protein sequence ID" value="KDQ10493.1"/>
    <property type="molecule type" value="Genomic_DNA"/>
</dbReference>
<accession>A0A067M3Z0</accession>
<dbReference type="Proteomes" id="UP000027195">
    <property type="component" value="Unassembled WGS sequence"/>
</dbReference>
<dbReference type="InParanoid" id="A0A067M3Z0"/>
<proteinExistence type="predicted"/>
<name>A0A067M3Z0_BOTB1</name>
<dbReference type="AlphaFoldDB" id="A0A067M3Z0"/>
<protein>
    <submittedName>
        <fullName evidence="2">Uncharacterized protein</fullName>
    </submittedName>
</protein>
<evidence type="ECO:0000313" key="2">
    <source>
        <dbReference type="EMBL" id="KDQ10493.1"/>
    </source>
</evidence>
<feature type="compositionally biased region" description="Polar residues" evidence="1">
    <location>
        <begin position="15"/>
        <end position="26"/>
    </location>
</feature>
<evidence type="ECO:0000256" key="1">
    <source>
        <dbReference type="SAM" id="MobiDB-lite"/>
    </source>
</evidence>
<reference evidence="3" key="1">
    <citation type="journal article" date="2014" name="Proc. Natl. Acad. Sci. U.S.A.">
        <title>Extensive sampling of basidiomycete genomes demonstrates inadequacy of the white-rot/brown-rot paradigm for wood decay fungi.</title>
        <authorList>
            <person name="Riley R."/>
            <person name="Salamov A.A."/>
            <person name="Brown D.W."/>
            <person name="Nagy L.G."/>
            <person name="Floudas D."/>
            <person name="Held B.W."/>
            <person name="Levasseur A."/>
            <person name="Lombard V."/>
            <person name="Morin E."/>
            <person name="Otillar R."/>
            <person name="Lindquist E.A."/>
            <person name="Sun H."/>
            <person name="LaButti K.M."/>
            <person name="Schmutz J."/>
            <person name="Jabbour D."/>
            <person name="Luo H."/>
            <person name="Baker S.E."/>
            <person name="Pisabarro A.G."/>
            <person name="Walton J.D."/>
            <person name="Blanchette R.A."/>
            <person name="Henrissat B."/>
            <person name="Martin F."/>
            <person name="Cullen D."/>
            <person name="Hibbett D.S."/>
            <person name="Grigoriev I.V."/>
        </authorList>
    </citation>
    <scope>NUCLEOTIDE SEQUENCE [LARGE SCALE GENOMIC DNA]</scope>
    <source>
        <strain evidence="3">FD-172 SS1</strain>
    </source>
</reference>
<feature type="compositionally biased region" description="Acidic residues" evidence="1">
    <location>
        <begin position="29"/>
        <end position="51"/>
    </location>
</feature>
<feature type="compositionally biased region" description="Low complexity" evidence="1">
    <location>
        <begin position="1"/>
        <end position="14"/>
    </location>
</feature>
<sequence length="100" mass="10036">MPGATSSKSSSPSSCNTWTASVTEVGTVSEEDETAGESTEEEGVGAEEDEASNGRVDELDDATEVALATCDKIELGCLSWTSAAARSSSGPLCAANAEAA</sequence>